<protein>
    <submittedName>
        <fullName evidence="2">Epimerase</fullName>
    </submittedName>
</protein>
<dbReference type="PANTHER" id="PTHR43355">
    <property type="entry name" value="FLAVIN REDUCTASE (NADPH)"/>
    <property type="match status" value="1"/>
</dbReference>
<dbReference type="AlphaFoldDB" id="A0A243WCW9"/>
<dbReference type="OrthoDB" id="9785372at2"/>
<reference evidence="2 3" key="1">
    <citation type="submission" date="2017-01" db="EMBL/GenBank/DDBJ databases">
        <title>A new Hymenobacter.</title>
        <authorList>
            <person name="Liang Y."/>
            <person name="Feng F."/>
        </authorList>
    </citation>
    <scope>NUCLEOTIDE SEQUENCE [LARGE SCALE GENOMIC DNA]</scope>
    <source>
        <strain evidence="2">MIMBbqt21</strain>
    </source>
</reference>
<feature type="domain" description="NAD(P)-binding" evidence="1">
    <location>
        <begin position="7"/>
        <end position="197"/>
    </location>
</feature>
<dbReference type="Gene3D" id="3.40.50.720">
    <property type="entry name" value="NAD(P)-binding Rossmann-like Domain"/>
    <property type="match status" value="1"/>
</dbReference>
<dbReference type="GO" id="GO:0042602">
    <property type="term" value="F:riboflavin reductase (NADPH) activity"/>
    <property type="evidence" value="ECO:0007669"/>
    <property type="project" value="TreeGrafter"/>
</dbReference>
<dbReference type="InterPro" id="IPR036291">
    <property type="entry name" value="NAD(P)-bd_dom_sf"/>
</dbReference>
<dbReference type="GO" id="GO:0004074">
    <property type="term" value="F:biliverdin reductase [NAD(P)H] activity"/>
    <property type="evidence" value="ECO:0007669"/>
    <property type="project" value="TreeGrafter"/>
</dbReference>
<dbReference type="InterPro" id="IPR051606">
    <property type="entry name" value="Polyketide_Oxido-like"/>
</dbReference>
<evidence type="ECO:0000313" key="3">
    <source>
        <dbReference type="Proteomes" id="UP000194873"/>
    </source>
</evidence>
<dbReference type="RefSeq" id="WP_086594684.1">
    <property type="nucleotide sequence ID" value="NZ_MTSE01000006.1"/>
</dbReference>
<dbReference type="EMBL" id="MTSE01000006">
    <property type="protein sequence ID" value="OUJ73488.1"/>
    <property type="molecule type" value="Genomic_DNA"/>
</dbReference>
<organism evidence="2 3">
    <name type="scientific">Hymenobacter crusticola</name>
    <dbReference type="NCBI Taxonomy" id="1770526"/>
    <lineage>
        <taxon>Bacteria</taxon>
        <taxon>Pseudomonadati</taxon>
        <taxon>Bacteroidota</taxon>
        <taxon>Cytophagia</taxon>
        <taxon>Cytophagales</taxon>
        <taxon>Hymenobacteraceae</taxon>
        <taxon>Hymenobacter</taxon>
    </lineage>
</organism>
<dbReference type="Pfam" id="PF13460">
    <property type="entry name" value="NAD_binding_10"/>
    <property type="match status" value="1"/>
</dbReference>
<dbReference type="InterPro" id="IPR016040">
    <property type="entry name" value="NAD(P)-bd_dom"/>
</dbReference>
<comment type="caution">
    <text evidence="2">The sequence shown here is derived from an EMBL/GenBank/DDBJ whole genome shotgun (WGS) entry which is preliminary data.</text>
</comment>
<accession>A0A243WCW9</accession>
<dbReference type="Proteomes" id="UP000194873">
    <property type="component" value="Unassembled WGS sequence"/>
</dbReference>
<dbReference type="SUPFAM" id="SSF51735">
    <property type="entry name" value="NAD(P)-binding Rossmann-fold domains"/>
    <property type="match status" value="1"/>
</dbReference>
<dbReference type="PANTHER" id="PTHR43355:SF2">
    <property type="entry name" value="FLAVIN REDUCTASE (NADPH)"/>
    <property type="match status" value="1"/>
</dbReference>
<keyword evidence="3" id="KW-1185">Reference proteome</keyword>
<gene>
    <name evidence="2" type="ORF">BXP70_13860</name>
</gene>
<name>A0A243WCW9_9BACT</name>
<sequence length="208" mass="22405">MKITIIGASSGVDLLAVQQALAKGHHVTTLSRTMGALPDDPRLTKVTGSATSAADIGRVLPGAEAVLITVGTNKKNESPLFSDTARALLEATATAPLTAPVLVLTGFGAGSSAAYLGWFMRLVIRLFLQPEYHNKTRLEEMLAHSSLRWEIVRPGRLTNGPPTGTYRVLPRLEHGMQVSKIARADVADFLLRQAEHPTFLQQYPALTN</sequence>
<evidence type="ECO:0000313" key="2">
    <source>
        <dbReference type="EMBL" id="OUJ73488.1"/>
    </source>
</evidence>
<proteinExistence type="predicted"/>
<evidence type="ECO:0000259" key="1">
    <source>
        <dbReference type="Pfam" id="PF13460"/>
    </source>
</evidence>